<feature type="transmembrane region" description="Helical" evidence="2">
    <location>
        <begin position="70"/>
        <end position="94"/>
    </location>
</feature>
<keyword evidence="4" id="KW-1185">Reference proteome</keyword>
<evidence type="ECO:0008006" key="5">
    <source>
        <dbReference type="Google" id="ProtNLM"/>
    </source>
</evidence>
<dbReference type="RefSeq" id="XP_013762870.1">
    <property type="nucleotide sequence ID" value="XM_013907416.1"/>
</dbReference>
<feature type="transmembrane region" description="Helical" evidence="2">
    <location>
        <begin position="236"/>
        <end position="257"/>
    </location>
</feature>
<dbReference type="PANTHER" id="PTHR11319:SF35">
    <property type="entry name" value="OUTER MEMBRANE PROTEIN PMPC-RELATED"/>
    <property type="match status" value="1"/>
</dbReference>
<dbReference type="AlphaFoldDB" id="A0A0L0D879"/>
<proteinExistence type="predicted"/>
<dbReference type="GeneID" id="25569514"/>
<keyword evidence="2" id="KW-0472">Membrane</keyword>
<dbReference type="Proteomes" id="UP000054408">
    <property type="component" value="Unassembled WGS sequence"/>
</dbReference>
<feature type="compositionally biased region" description="Polar residues" evidence="1">
    <location>
        <begin position="426"/>
        <end position="442"/>
    </location>
</feature>
<keyword evidence="2" id="KW-0812">Transmembrane</keyword>
<feature type="transmembrane region" description="Helical" evidence="2">
    <location>
        <begin position="296"/>
        <end position="321"/>
    </location>
</feature>
<feature type="region of interest" description="Disordered" evidence="1">
    <location>
        <begin position="396"/>
        <end position="495"/>
    </location>
</feature>
<gene>
    <name evidence="3" type="ORF">AMSG_11599</name>
</gene>
<name>A0A0L0D879_THETB</name>
<dbReference type="OrthoDB" id="5950997at2759"/>
<evidence type="ECO:0000313" key="3">
    <source>
        <dbReference type="EMBL" id="KNC48549.1"/>
    </source>
</evidence>
<evidence type="ECO:0000313" key="4">
    <source>
        <dbReference type="Proteomes" id="UP000054408"/>
    </source>
</evidence>
<organism evidence="3 4">
    <name type="scientific">Thecamonas trahens ATCC 50062</name>
    <dbReference type="NCBI Taxonomy" id="461836"/>
    <lineage>
        <taxon>Eukaryota</taxon>
        <taxon>Apusozoa</taxon>
        <taxon>Apusomonadida</taxon>
        <taxon>Apusomonadidae</taxon>
        <taxon>Thecamonas</taxon>
    </lineage>
</organism>
<dbReference type="PANTHER" id="PTHR11319">
    <property type="entry name" value="G PROTEIN-COUPLED RECEPTOR-RELATED"/>
    <property type="match status" value="1"/>
</dbReference>
<reference evidence="3 4" key="1">
    <citation type="submission" date="2010-05" db="EMBL/GenBank/DDBJ databases">
        <title>The Genome Sequence of Thecamonas trahens ATCC 50062.</title>
        <authorList>
            <consortium name="The Broad Institute Genome Sequencing Platform"/>
            <person name="Russ C."/>
            <person name="Cuomo C."/>
            <person name="Shea T."/>
            <person name="Young S.K."/>
            <person name="Zeng Q."/>
            <person name="Koehrsen M."/>
            <person name="Haas B."/>
            <person name="Borodovsky M."/>
            <person name="Guigo R."/>
            <person name="Alvarado L."/>
            <person name="Berlin A."/>
            <person name="Bochicchio J."/>
            <person name="Borenstein D."/>
            <person name="Chapman S."/>
            <person name="Chen Z."/>
            <person name="Freedman E."/>
            <person name="Gellesch M."/>
            <person name="Goldberg J."/>
            <person name="Griggs A."/>
            <person name="Gujja S."/>
            <person name="Heilman E."/>
            <person name="Heiman D."/>
            <person name="Hepburn T."/>
            <person name="Howarth C."/>
            <person name="Jen D."/>
            <person name="Larson L."/>
            <person name="Mehta T."/>
            <person name="Park D."/>
            <person name="Pearson M."/>
            <person name="Roberts A."/>
            <person name="Saif S."/>
            <person name="Shenoy N."/>
            <person name="Sisk P."/>
            <person name="Stolte C."/>
            <person name="Sykes S."/>
            <person name="Thomson T."/>
            <person name="Walk T."/>
            <person name="White J."/>
            <person name="Yandava C."/>
            <person name="Burger G."/>
            <person name="Gray M.W."/>
            <person name="Holland P.W.H."/>
            <person name="King N."/>
            <person name="Lang F.B.F."/>
            <person name="Roger A.J."/>
            <person name="Ruiz-Trillo I."/>
            <person name="Lander E."/>
            <person name="Nusbaum C."/>
        </authorList>
    </citation>
    <scope>NUCLEOTIDE SEQUENCE [LARGE SCALE GENOMIC DNA]</scope>
    <source>
        <strain evidence="3 4">ATCC 50062</strain>
    </source>
</reference>
<feature type="transmembrane region" description="Helical" evidence="2">
    <location>
        <begin position="269"/>
        <end position="290"/>
    </location>
</feature>
<keyword evidence="2" id="KW-1133">Transmembrane helix</keyword>
<accession>A0A0L0D879</accession>
<feature type="transmembrane region" description="Helical" evidence="2">
    <location>
        <begin position="166"/>
        <end position="186"/>
    </location>
</feature>
<protein>
    <recommendedName>
        <fullName evidence="5">TRP C-terminal domain-containing protein</fullName>
    </recommendedName>
</protein>
<dbReference type="OMA" id="MACCIPR"/>
<feature type="compositionally biased region" description="Low complexity" evidence="1">
    <location>
        <begin position="400"/>
        <end position="425"/>
    </location>
</feature>
<sequence>MSRVKTVPHAVAVGLVFLQVLGILARAPLNWPEPPVQQILDAANVANVQLSLFATDCTVKSFLVRYMMSLALPLVLAVVLVMLVCAVKMVPGLMACCIPRAAMTHVPLQAVMERLVVVFGPLVYIPLSRSVLVFFDCSQLPNNSYVLDADTSVQCFGDEWLSVLPLALVGLVVYVAAMPVFFAVRLWRRRHRLDDPDVLLRLGSIYNIYLRKWYWYEVAQLIKRLGFVSTALFFSNILVWLFGGLIAVFGASAVFVLKYKPFHLPKHNTLEMKLDVCVLILVCSGMLFVLDDHSRGSFVAIVVIVVATMAYALGSIITAGVHEIGERIRDRHRVSAAHPINAAHDEALVRHLAMHLPDVRSRSLREQLGEVLPHSYYDSPNTSIALAPVDATMRVDHDSMSSSSRSGSDWGSSTRSESRNLSSKSGPSPATSNDSPSESLVCSASVDLSDMPHSAVLSTRMSNRSGMGGDGSRSSLRGSKTRNQSHVGQRRNSRR</sequence>
<feature type="transmembrane region" description="Helical" evidence="2">
    <location>
        <begin position="115"/>
        <end position="135"/>
    </location>
</feature>
<dbReference type="EMBL" id="GL349434">
    <property type="protein sequence ID" value="KNC48549.1"/>
    <property type="molecule type" value="Genomic_DNA"/>
</dbReference>
<evidence type="ECO:0000256" key="1">
    <source>
        <dbReference type="SAM" id="MobiDB-lite"/>
    </source>
</evidence>
<evidence type="ECO:0000256" key="2">
    <source>
        <dbReference type="SAM" id="Phobius"/>
    </source>
</evidence>